<keyword evidence="3" id="KW-1185">Reference proteome</keyword>
<proteinExistence type="predicted"/>
<evidence type="ECO:0000313" key="3">
    <source>
        <dbReference type="Proteomes" id="UP001497512"/>
    </source>
</evidence>
<sequence>MSDALNSMMFEKACDLLVNQLCFPRATVYRSVRTILKPASLNWIKLKLRPNVLSIPDDTCVLDLVATAQLYKTDDPEVDLAACWKLMEEDNYRIIVDHILESQTEVESEKKLPALKADRRRKRRSFCSQPAPEDTAPPSPRQISPPLVIYLPAPGDGWPEPTLHGSAGTSMEACVSQRKLEPKDSEGEIQTLDQTENCTPETPHVCQGSLNRRFCTTPCPDCIVQMASRWKPRQVASDNVVGRVEASVAVSHGRTDSPRNNSISLQVASVSHHSNSPSSVAAVGRTCAYPAPVFVRAQASTVSPCSPIPAPVCKIAASISLSHRSQFLQPPPLPSLLPLRNPCQIASSNLTQKPLSSMLQTTVLPAEPSSNLSNLYSAPLASIPHQSESPSSCHQTQVLFPARFSTLVDKSAADQRQAIAATSIRGKLEYLQKVKEPAKVAFMENIPSSSTRDTEAVLRQLLKSILDTFEFTPVKHGTLQELVYPAADQNCALVRFFSEALVGIIVDYCSFEGRSGFTIDGTELIIRRTGEDVPALSFQSLKAQARGRALIPGNMVYVSGVLEKWYADLEALRGLFTNILEMQNEDSVNMGMISSIFVLPKHRGVWLQLASIAMADLLFYRSSRYPSLLEPLGSSVVLCRHSQVIPLLAVSQKEIALLWGGQEYQMQRILLLQFQTEYVVSLASEKVKNLFEYTLRKIKRCGLKEAALESIVPVTGTRNVEVTMTSENAANAVMDYFIAEPKRFVLEGGPPFLVCRHPKYIRPGAIYKLQQEVGAAHKQAKEGIALCVRGVEKIQCAYALCSALNEVFERAIAGCGVLEMGTQVILDLSIRNMQEMVVVRLVDVKSTTCLLAVKEPLQLSGRTMVLSPMEPSPSPSTSFLPQQASAIWGPCTGHTELGGSVPPFHTPLHGSAHPPRWSDFSHFPSSPHILAYPYSHGRTSIHLPPFPPGYCGGYFPALGHGWR</sequence>
<accession>A0ABP0TY63</accession>
<evidence type="ECO:0000256" key="1">
    <source>
        <dbReference type="SAM" id="MobiDB-lite"/>
    </source>
</evidence>
<feature type="region of interest" description="Disordered" evidence="1">
    <location>
        <begin position="107"/>
        <end position="145"/>
    </location>
</feature>
<name>A0ABP0TY63_9BRYO</name>
<reference evidence="2" key="1">
    <citation type="submission" date="2024-02" db="EMBL/GenBank/DDBJ databases">
        <authorList>
            <consortium name="ELIXIR-Norway"/>
            <consortium name="Elixir Norway"/>
        </authorList>
    </citation>
    <scope>NUCLEOTIDE SEQUENCE</scope>
</reference>
<organism evidence="2 3">
    <name type="scientific">Sphagnum troendelagicum</name>
    <dbReference type="NCBI Taxonomy" id="128251"/>
    <lineage>
        <taxon>Eukaryota</taxon>
        <taxon>Viridiplantae</taxon>
        <taxon>Streptophyta</taxon>
        <taxon>Embryophyta</taxon>
        <taxon>Bryophyta</taxon>
        <taxon>Sphagnophytina</taxon>
        <taxon>Sphagnopsida</taxon>
        <taxon>Sphagnales</taxon>
        <taxon>Sphagnaceae</taxon>
        <taxon>Sphagnum</taxon>
    </lineage>
</organism>
<protein>
    <submittedName>
        <fullName evidence="2">Uncharacterized protein</fullName>
    </submittedName>
</protein>
<evidence type="ECO:0000313" key="2">
    <source>
        <dbReference type="EMBL" id="CAK9208081.1"/>
    </source>
</evidence>
<dbReference type="EMBL" id="OZ019908">
    <property type="protein sequence ID" value="CAK9208081.1"/>
    <property type="molecule type" value="Genomic_DNA"/>
</dbReference>
<dbReference type="Proteomes" id="UP001497512">
    <property type="component" value="Chromosome 16"/>
</dbReference>
<gene>
    <name evidence="2" type="ORF">CSSPTR1EN2_LOCUS9128</name>
</gene>